<dbReference type="HAMAP" id="MF_00839">
    <property type="entry name" value="HPF"/>
    <property type="match status" value="1"/>
</dbReference>
<comment type="similarity">
    <text evidence="4">Belongs to the HPF/YfiA ribosome-associated protein family. Long HPF subfamily.</text>
</comment>
<dbReference type="InterPro" id="IPR034694">
    <property type="entry name" value="HPF_long/plastid"/>
</dbReference>
<evidence type="ECO:0000313" key="7">
    <source>
        <dbReference type="EMBL" id="BEQ15090.1"/>
    </source>
</evidence>
<dbReference type="GO" id="GO:0022627">
    <property type="term" value="C:cytosolic small ribosomal subunit"/>
    <property type="evidence" value="ECO:0007669"/>
    <property type="project" value="TreeGrafter"/>
</dbReference>
<keyword evidence="4" id="KW-0963">Cytoplasm</keyword>
<evidence type="ECO:0000256" key="4">
    <source>
        <dbReference type="HAMAP-Rule" id="MF_00839"/>
    </source>
</evidence>
<protein>
    <recommendedName>
        <fullName evidence="3 4">Ribosome hibernation promoting factor</fullName>
        <shortName evidence="4">HPF</shortName>
    </recommendedName>
</protein>
<dbReference type="RefSeq" id="WP_338599018.1">
    <property type="nucleotide sequence ID" value="NZ_AP028679.1"/>
</dbReference>
<evidence type="ECO:0000259" key="6">
    <source>
        <dbReference type="Pfam" id="PF16321"/>
    </source>
</evidence>
<dbReference type="Pfam" id="PF02482">
    <property type="entry name" value="Ribosomal_S30AE"/>
    <property type="match status" value="1"/>
</dbReference>
<dbReference type="GO" id="GO:0045900">
    <property type="term" value="P:negative regulation of translational elongation"/>
    <property type="evidence" value="ECO:0007669"/>
    <property type="project" value="TreeGrafter"/>
</dbReference>
<keyword evidence="1 4" id="KW-0810">Translation regulation</keyword>
<gene>
    <name evidence="7" type="primary">raiA</name>
    <name evidence="4" type="synonym">hpf</name>
    <name evidence="7" type="ORF">FAK_21560</name>
</gene>
<comment type="subunit">
    <text evidence="2">Associates exclusively with 100S ribosomes, which are dimers of 70S ribosomes.</text>
</comment>
<evidence type="ECO:0000256" key="1">
    <source>
        <dbReference type="ARBA" id="ARBA00022845"/>
    </source>
</evidence>
<dbReference type="InterPro" id="IPR050574">
    <property type="entry name" value="HPF/YfiA_ribosome-assoc"/>
</dbReference>
<comment type="subcellular location">
    <subcellularLocation>
        <location evidence="4">Cytoplasm</location>
    </subcellularLocation>
</comment>
<dbReference type="Proteomes" id="UP001366166">
    <property type="component" value="Chromosome"/>
</dbReference>
<dbReference type="NCBIfam" id="TIGR00741">
    <property type="entry name" value="yfiA"/>
    <property type="match status" value="1"/>
</dbReference>
<organism evidence="7 8">
    <name type="scientific">Desulfoferula mesophila</name>
    <dbReference type="NCBI Taxonomy" id="3058419"/>
    <lineage>
        <taxon>Bacteria</taxon>
        <taxon>Pseudomonadati</taxon>
        <taxon>Thermodesulfobacteriota</taxon>
        <taxon>Desulfarculia</taxon>
        <taxon>Desulfarculales</taxon>
        <taxon>Desulfarculaceae</taxon>
        <taxon>Desulfoferula</taxon>
    </lineage>
</organism>
<name>A0AAU9EE55_9BACT</name>
<dbReference type="PANTHER" id="PTHR33231">
    <property type="entry name" value="30S RIBOSOMAL PROTEIN"/>
    <property type="match status" value="1"/>
</dbReference>
<reference evidence="8" key="1">
    <citation type="journal article" date="2023" name="Arch. Microbiol.">
        <title>Desulfoferula mesophilus gen. nov. sp. nov., a mesophilic sulfate-reducing bacterium isolated from a brackish lake sediment.</title>
        <authorList>
            <person name="Watanabe T."/>
            <person name="Yabe T."/>
            <person name="Tsuji J.M."/>
            <person name="Fukui M."/>
        </authorList>
    </citation>
    <scope>NUCLEOTIDE SEQUENCE [LARGE SCALE GENOMIC DNA]</scope>
    <source>
        <strain evidence="8">12FAK</strain>
    </source>
</reference>
<dbReference type="Gene3D" id="3.30.160.100">
    <property type="entry name" value="Ribosome hibernation promotion factor-like"/>
    <property type="match status" value="1"/>
</dbReference>
<evidence type="ECO:0000256" key="5">
    <source>
        <dbReference type="SAM" id="Coils"/>
    </source>
</evidence>
<dbReference type="GO" id="GO:0043024">
    <property type="term" value="F:ribosomal small subunit binding"/>
    <property type="evidence" value="ECO:0007669"/>
    <property type="project" value="TreeGrafter"/>
</dbReference>
<dbReference type="Pfam" id="PF16321">
    <property type="entry name" value="Ribosom_S30AE_C"/>
    <property type="match status" value="1"/>
</dbReference>
<accession>A0AAU9EE55</accession>
<feature type="coiled-coil region" evidence="5">
    <location>
        <begin position="71"/>
        <end position="105"/>
    </location>
</feature>
<keyword evidence="8" id="KW-1185">Reference proteome</keyword>
<dbReference type="SUPFAM" id="SSF69754">
    <property type="entry name" value="Ribosome binding protein Y (YfiA homologue)"/>
    <property type="match status" value="1"/>
</dbReference>
<dbReference type="KEGG" id="dmp:FAK_21560"/>
<dbReference type="EMBL" id="AP028679">
    <property type="protein sequence ID" value="BEQ15090.1"/>
    <property type="molecule type" value="Genomic_DNA"/>
</dbReference>
<proteinExistence type="inferred from homology"/>
<evidence type="ECO:0000256" key="2">
    <source>
        <dbReference type="ARBA" id="ARBA00038695"/>
    </source>
</evidence>
<evidence type="ECO:0000313" key="8">
    <source>
        <dbReference type="Proteomes" id="UP001366166"/>
    </source>
</evidence>
<dbReference type="CDD" id="cd00552">
    <property type="entry name" value="RaiA"/>
    <property type="match status" value="1"/>
</dbReference>
<dbReference type="InterPro" id="IPR036567">
    <property type="entry name" value="RHF-like"/>
</dbReference>
<evidence type="ECO:0000256" key="3">
    <source>
        <dbReference type="ARBA" id="ARBA00041148"/>
    </source>
</evidence>
<dbReference type="PANTHER" id="PTHR33231:SF1">
    <property type="entry name" value="30S RIBOSOMAL PROTEIN"/>
    <property type="match status" value="1"/>
</dbReference>
<feature type="domain" description="Sigma 54 modulation/S30EA ribosomal protein C-terminal" evidence="6">
    <location>
        <begin position="121"/>
        <end position="176"/>
    </location>
</feature>
<dbReference type="AlphaFoldDB" id="A0AAU9EE55"/>
<keyword evidence="5" id="KW-0175">Coiled coil</keyword>
<dbReference type="InterPro" id="IPR003489">
    <property type="entry name" value="RHF/RaiA"/>
</dbReference>
<dbReference type="InterPro" id="IPR032528">
    <property type="entry name" value="Ribosom_S30AE_C"/>
</dbReference>
<comment type="subunit">
    <text evidence="4">Interacts with 100S ribosomes.</text>
</comment>
<dbReference type="InterPro" id="IPR038416">
    <property type="entry name" value="Ribosom_S30AE_C_sf"/>
</dbReference>
<sequence>MQIQVTFRHVEASEAVKEYAREKVGKLQKYLDGPMEAGVTLSVEKHRHQAEVNIIASGLKIHGSETTGDLYSAIDLVMDKLEKQIRRYRDKLKDISRRARKEIQEQPFKVDIFEAQSLPEKTPHVIMSQSLTAKPMDADEAAMQLDLSEDDFLVFINERTNSLNVIYRRADGNFGLIEPQ</sequence>
<dbReference type="Gene3D" id="3.30.505.50">
    <property type="entry name" value="Sigma 54 modulation/S30EA ribosomal protein, C-terminal domain"/>
    <property type="match status" value="1"/>
</dbReference>
<comment type="function">
    <text evidence="4">Required for dimerization of active 70S ribosomes into 100S ribosomes in stationary phase; 100S ribosomes are translationally inactive and sometimes present during exponential growth.</text>
</comment>